<evidence type="ECO:0000256" key="2">
    <source>
        <dbReference type="SAM" id="SignalP"/>
    </source>
</evidence>
<reference evidence="3" key="1">
    <citation type="submission" date="2020-02" db="EMBL/GenBank/DDBJ databases">
        <authorList>
            <person name="Meier V. D."/>
        </authorList>
    </citation>
    <scope>NUCLEOTIDE SEQUENCE</scope>
    <source>
        <strain evidence="3">AVDCRST_MAG32</strain>
    </source>
</reference>
<feature type="region of interest" description="Disordered" evidence="1">
    <location>
        <begin position="192"/>
        <end position="212"/>
    </location>
</feature>
<sequence length="351" mass="38511">MPVFHPHFQPTPTPVSLTRRTLLMGSAAVAPLTGAGAASAASSASAPRQRPPYVPYGPRSYFRSRVTGSKVDVEATGRFHEFMASFPEQRGVPYPKINGTGDNRWGTPWARGTTAHPVWRVRNIEDNSNPLNRVLRTRGFRAPRWLSDVITGTSDSPLCVMDVASGFTVFLTGVDVVGRRLLDVRSAGVTRHASNGLDHRNQKSNEPRNFTSRGRISDAMVIRRDLVDHGIEHDTDLGHVLHLFLVETSSAAGARHPMVGAESGKLGFGAEGQRLAVRADVDLATRRLSPAARVIARTLQVRGCYIGDNAGTASALKAEQETEDHPVWGRLLHQDSLRDLRWDDFVVLQHR</sequence>
<accession>A0A6J4NBA4</accession>
<evidence type="ECO:0000313" key="3">
    <source>
        <dbReference type="EMBL" id="CAA9378029.1"/>
    </source>
</evidence>
<organism evidence="3">
    <name type="scientific">uncultured Nocardioides sp</name>
    <dbReference type="NCBI Taxonomy" id="198441"/>
    <lineage>
        <taxon>Bacteria</taxon>
        <taxon>Bacillati</taxon>
        <taxon>Actinomycetota</taxon>
        <taxon>Actinomycetes</taxon>
        <taxon>Propionibacteriales</taxon>
        <taxon>Nocardioidaceae</taxon>
        <taxon>Nocardioides</taxon>
        <taxon>environmental samples</taxon>
    </lineage>
</organism>
<dbReference type="AlphaFoldDB" id="A0A6J4NBA4"/>
<dbReference type="InterPro" id="IPR006311">
    <property type="entry name" value="TAT_signal"/>
</dbReference>
<feature type="chain" id="PRO_5039611712" evidence="2">
    <location>
        <begin position="41"/>
        <end position="351"/>
    </location>
</feature>
<gene>
    <name evidence="3" type="ORF">AVDCRST_MAG32-1543</name>
</gene>
<keyword evidence="2" id="KW-0732">Signal</keyword>
<proteinExistence type="predicted"/>
<protein>
    <submittedName>
        <fullName evidence="3">Uncharacterized protein</fullName>
    </submittedName>
</protein>
<feature type="compositionally biased region" description="Basic and acidic residues" evidence="1">
    <location>
        <begin position="197"/>
        <end position="206"/>
    </location>
</feature>
<dbReference type="PROSITE" id="PS51318">
    <property type="entry name" value="TAT"/>
    <property type="match status" value="1"/>
</dbReference>
<feature type="signal peptide" evidence="2">
    <location>
        <begin position="1"/>
        <end position="40"/>
    </location>
</feature>
<name>A0A6J4NBA4_9ACTN</name>
<evidence type="ECO:0000256" key="1">
    <source>
        <dbReference type="SAM" id="MobiDB-lite"/>
    </source>
</evidence>
<dbReference type="EMBL" id="CADCUM010000064">
    <property type="protein sequence ID" value="CAA9378029.1"/>
    <property type="molecule type" value="Genomic_DNA"/>
</dbReference>